<evidence type="ECO:0000256" key="4">
    <source>
        <dbReference type="ARBA" id="ARBA00022692"/>
    </source>
</evidence>
<dbReference type="GO" id="GO:0043190">
    <property type="term" value="C:ATP-binding cassette (ABC) transporter complex"/>
    <property type="evidence" value="ECO:0007669"/>
    <property type="project" value="InterPro"/>
</dbReference>
<feature type="transmembrane region" description="Helical" evidence="7">
    <location>
        <begin position="20"/>
        <end position="41"/>
    </location>
</feature>
<dbReference type="EMBL" id="ASRX01000044">
    <property type="protein sequence ID" value="EYF03623.1"/>
    <property type="molecule type" value="Genomic_DNA"/>
</dbReference>
<evidence type="ECO:0000313" key="9">
    <source>
        <dbReference type="Proteomes" id="UP000019678"/>
    </source>
</evidence>
<accession>A0A017T326</accession>
<comment type="caution">
    <text evidence="8">The sequence shown here is derived from an EMBL/GenBank/DDBJ whole genome shotgun (WGS) entry which is preliminary data.</text>
</comment>
<name>A0A017T326_9BACT</name>
<evidence type="ECO:0000256" key="7">
    <source>
        <dbReference type="RuleBase" id="RU362044"/>
    </source>
</evidence>
<dbReference type="eggNOG" id="COG0767">
    <property type="taxonomic scope" value="Bacteria"/>
</dbReference>
<dbReference type="AlphaFoldDB" id="A0A017T326"/>
<gene>
    <name evidence="8" type="ORF">CAP_5414</name>
</gene>
<keyword evidence="9" id="KW-1185">Reference proteome</keyword>
<dbReference type="GO" id="GO:0005548">
    <property type="term" value="F:phospholipid transporter activity"/>
    <property type="evidence" value="ECO:0007669"/>
    <property type="project" value="TreeGrafter"/>
</dbReference>
<feature type="transmembrane region" description="Helical" evidence="7">
    <location>
        <begin position="62"/>
        <end position="84"/>
    </location>
</feature>
<evidence type="ECO:0000256" key="5">
    <source>
        <dbReference type="ARBA" id="ARBA00022989"/>
    </source>
</evidence>
<dbReference type="PANTHER" id="PTHR30188:SF4">
    <property type="entry name" value="PROTEIN TRIGALACTOSYLDIACYLGLYCEROL 1, CHLOROPLASTIC"/>
    <property type="match status" value="1"/>
</dbReference>
<evidence type="ECO:0000256" key="1">
    <source>
        <dbReference type="ARBA" id="ARBA00004141"/>
    </source>
</evidence>
<proteinExistence type="inferred from homology"/>
<dbReference type="PANTHER" id="PTHR30188">
    <property type="entry name" value="ABC TRANSPORTER PERMEASE PROTEIN-RELATED"/>
    <property type="match status" value="1"/>
</dbReference>
<dbReference type="NCBIfam" id="TIGR00056">
    <property type="entry name" value="MlaE family lipid ABC transporter permease subunit"/>
    <property type="match status" value="1"/>
</dbReference>
<comment type="similarity">
    <text evidence="2 7">Belongs to the MlaE permease family.</text>
</comment>
<evidence type="ECO:0000256" key="2">
    <source>
        <dbReference type="ARBA" id="ARBA00007556"/>
    </source>
</evidence>
<evidence type="ECO:0000313" key="8">
    <source>
        <dbReference type="EMBL" id="EYF03623.1"/>
    </source>
</evidence>
<organism evidence="8 9">
    <name type="scientific">Chondromyces apiculatus DSM 436</name>
    <dbReference type="NCBI Taxonomy" id="1192034"/>
    <lineage>
        <taxon>Bacteria</taxon>
        <taxon>Pseudomonadati</taxon>
        <taxon>Myxococcota</taxon>
        <taxon>Polyangia</taxon>
        <taxon>Polyangiales</taxon>
        <taxon>Polyangiaceae</taxon>
        <taxon>Chondromyces</taxon>
    </lineage>
</organism>
<keyword evidence="6 7" id="KW-0472">Membrane</keyword>
<protein>
    <submittedName>
        <fullName evidence="8">ABC amino acid transporter, inner membrane subunit</fullName>
    </submittedName>
</protein>
<dbReference type="Pfam" id="PF02405">
    <property type="entry name" value="MlaE"/>
    <property type="match status" value="1"/>
</dbReference>
<feature type="transmembrane region" description="Helical" evidence="7">
    <location>
        <begin position="161"/>
        <end position="184"/>
    </location>
</feature>
<dbReference type="InterPro" id="IPR030802">
    <property type="entry name" value="Permease_MalE"/>
</dbReference>
<keyword evidence="4 7" id="KW-0812">Transmembrane</keyword>
<feature type="transmembrane region" description="Helical" evidence="7">
    <location>
        <begin position="204"/>
        <end position="223"/>
    </location>
</feature>
<comment type="subcellular location">
    <subcellularLocation>
        <location evidence="1">Membrane</location>
        <topology evidence="1">Multi-pass membrane protein</topology>
    </subcellularLocation>
</comment>
<sequence length="267" mass="28592">MAQDGTDKKNSLSGMFEPVLYWLDNVGNIITLTFETLLWLFRPPFRIGQFLAAMEFMGVQSIFIVGLTGTFSGMVLTLQTSYALRAFSAEGRVGGLVAVSLLRELAPVFSAIMVTARAGSSMAAELGNMRVTEQIDAITTMGVSPVQYLLSPRLLASVTMLPLLCILYSALGMAGSYLVGIVLLEGDVGVFLQSIRDTAVPKDLFMGLIKAGVFGFILSSISCRHGYYASGGARGVGLATTRAVVESCVTLLIANYILTQLLLDTEM</sequence>
<keyword evidence="3" id="KW-0813">Transport</keyword>
<evidence type="ECO:0000256" key="3">
    <source>
        <dbReference type="ARBA" id="ARBA00022448"/>
    </source>
</evidence>
<feature type="transmembrane region" description="Helical" evidence="7">
    <location>
        <begin position="243"/>
        <end position="263"/>
    </location>
</feature>
<dbReference type="InterPro" id="IPR003453">
    <property type="entry name" value="ABC_MlaE_roteobac"/>
</dbReference>
<dbReference type="STRING" id="1192034.CAP_5414"/>
<dbReference type="Proteomes" id="UP000019678">
    <property type="component" value="Unassembled WGS sequence"/>
</dbReference>
<reference evidence="8 9" key="1">
    <citation type="submission" date="2013-05" db="EMBL/GenBank/DDBJ databases">
        <title>Genome assembly of Chondromyces apiculatus DSM 436.</title>
        <authorList>
            <person name="Sharma G."/>
            <person name="Khatri I."/>
            <person name="Kaur C."/>
            <person name="Mayilraj S."/>
            <person name="Subramanian S."/>
        </authorList>
    </citation>
    <scope>NUCLEOTIDE SEQUENCE [LARGE SCALE GENOMIC DNA]</scope>
    <source>
        <strain evidence="8 9">DSM 436</strain>
    </source>
</reference>
<keyword evidence="5 7" id="KW-1133">Transmembrane helix</keyword>
<evidence type="ECO:0000256" key="6">
    <source>
        <dbReference type="ARBA" id="ARBA00023136"/>
    </source>
</evidence>